<protein>
    <submittedName>
        <fullName evidence="1">Uncharacterized protein</fullName>
    </submittedName>
</protein>
<evidence type="ECO:0000313" key="1">
    <source>
        <dbReference type="EMBL" id="KAH8014248.1"/>
    </source>
</evidence>
<gene>
    <name evidence="1" type="ORF">K3G42_027882</name>
</gene>
<dbReference type="EMBL" id="CM037615">
    <property type="protein sequence ID" value="KAH8014248.1"/>
    <property type="molecule type" value="Genomic_DNA"/>
</dbReference>
<evidence type="ECO:0000313" key="2">
    <source>
        <dbReference type="Proteomes" id="UP000827872"/>
    </source>
</evidence>
<reference evidence="1" key="1">
    <citation type="submission" date="2021-08" db="EMBL/GenBank/DDBJ databases">
        <title>The first chromosome-level gecko genome reveals the dynamic sex chromosomes of Neotropical dwarf geckos (Sphaerodactylidae: Sphaerodactylus).</title>
        <authorList>
            <person name="Pinto B.J."/>
            <person name="Keating S.E."/>
            <person name="Gamble T."/>
        </authorList>
    </citation>
    <scope>NUCLEOTIDE SEQUENCE</scope>
    <source>
        <strain evidence="1">TG3544</strain>
    </source>
</reference>
<organism evidence="1 2">
    <name type="scientific">Sphaerodactylus townsendi</name>
    <dbReference type="NCBI Taxonomy" id="933632"/>
    <lineage>
        <taxon>Eukaryota</taxon>
        <taxon>Metazoa</taxon>
        <taxon>Chordata</taxon>
        <taxon>Craniata</taxon>
        <taxon>Vertebrata</taxon>
        <taxon>Euteleostomi</taxon>
        <taxon>Lepidosauria</taxon>
        <taxon>Squamata</taxon>
        <taxon>Bifurcata</taxon>
        <taxon>Gekkota</taxon>
        <taxon>Sphaerodactylidae</taxon>
        <taxon>Sphaerodactylus</taxon>
    </lineage>
</organism>
<dbReference type="Proteomes" id="UP000827872">
    <property type="component" value="Linkage Group LG02"/>
</dbReference>
<accession>A0ACB8G5C4</accession>
<name>A0ACB8G5C4_9SAUR</name>
<comment type="caution">
    <text evidence="1">The sequence shown here is derived from an EMBL/GenBank/DDBJ whole genome shotgun (WGS) entry which is preliminary data.</text>
</comment>
<proteinExistence type="predicted"/>
<keyword evidence="2" id="KW-1185">Reference proteome</keyword>
<sequence>MHTPRQIPGLAAGLVDTPLSPLPLEDPPDVISPPPKMQRQATPSTGPRSVTAQPARCSVRIRLAAGKESPGAMARGRLQPQTTSGLEEDPARCKGCGRRMAPPWLRLPRATDGSGVFASSETTGCNNPRTVRFLVVRSCGKKLPDTEAIPTQHCPAC</sequence>